<dbReference type="GO" id="GO:0012505">
    <property type="term" value="C:endomembrane system"/>
    <property type="evidence" value="ECO:0007669"/>
    <property type="project" value="UniProtKB-SubCell"/>
</dbReference>
<keyword evidence="7" id="KW-1185">Reference proteome</keyword>
<dbReference type="GO" id="GO:0007096">
    <property type="term" value="P:regulation of exit from mitosis"/>
    <property type="evidence" value="ECO:0007669"/>
    <property type="project" value="TreeGrafter"/>
</dbReference>
<evidence type="ECO:0000256" key="2">
    <source>
        <dbReference type="ARBA" id="ARBA00022692"/>
    </source>
</evidence>
<comment type="caution">
    <text evidence="6">The sequence shown here is derived from an EMBL/GenBank/DDBJ whole genome shotgun (WGS) entry which is preliminary data.</text>
</comment>
<evidence type="ECO:0000313" key="6">
    <source>
        <dbReference type="EMBL" id="PPQ93315.1"/>
    </source>
</evidence>
<dbReference type="PANTHER" id="PTHR28293">
    <property type="entry name" value="NUCLEAR RIM PROTEIN 1"/>
    <property type="match status" value="1"/>
</dbReference>
<accession>A0A409XR91</accession>
<dbReference type="EMBL" id="NHYD01000790">
    <property type="protein sequence ID" value="PPQ93315.1"/>
    <property type="molecule type" value="Genomic_DNA"/>
</dbReference>
<dbReference type="InParanoid" id="A0A409XR91"/>
<dbReference type="Proteomes" id="UP000283269">
    <property type="component" value="Unassembled WGS sequence"/>
</dbReference>
<feature type="region of interest" description="Disordered" evidence="5">
    <location>
        <begin position="1"/>
        <end position="93"/>
    </location>
</feature>
<reference evidence="6 7" key="1">
    <citation type="journal article" date="2018" name="Evol. Lett.">
        <title>Horizontal gene cluster transfer increased hallucinogenic mushroom diversity.</title>
        <authorList>
            <person name="Reynolds H.T."/>
            <person name="Vijayakumar V."/>
            <person name="Gluck-Thaler E."/>
            <person name="Korotkin H.B."/>
            <person name="Matheny P.B."/>
            <person name="Slot J.C."/>
        </authorList>
    </citation>
    <scope>NUCLEOTIDE SEQUENCE [LARGE SCALE GENOMIC DNA]</scope>
    <source>
        <strain evidence="6 7">2631</strain>
    </source>
</reference>
<dbReference type="GO" id="GO:0043007">
    <property type="term" value="P:maintenance of rDNA"/>
    <property type="evidence" value="ECO:0007669"/>
    <property type="project" value="TreeGrafter"/>
</dbReference>
<evidence type="ECO:0000313" key="7">
    <source>
        <dbReference type="Proteomes" id="UP000283269"/>
    </source>
</evidence>
<name>A0A409XR91_PSICY</name>
<keyword evidence="2" id="KW-0812">Transmembrane</keyword>
<sequence length="373" mass="41943">MALRRLAQENSAASSPRSPAGPLPASPASGLGPTTPRSRLSNSYGFHRSPADTPSISSSVPFDWEAARSRQPPPFATPLKKSRKSVATGTTTTPRKAIVRKKGIFERIQNMPSAIAFEIALFPQNVPLPTPKTSARIIGGAIHVFHFLILARNDNEEGWDIVSGTNKSSWFDWTTPITLFLVLFSVFTTYNLATRTRSYKFHHRTDPLASPHAKFVVTNLDLEPLARPALGRRIRSNLWYSFLYFWRFLFGMQPPARPTLPKGKTSRVQELEVWEPSEMDLELFSIYSPAHAVLWLAMGSSSWLHSLVIMGIVGLQLNVLTHSYTQLLKDRQILASETMKEYNDGFVYPRINPIRKDVAVMTHQSEIVNVWED</sequence>
<dbReference type="InterPro" id="IPR018819">
    <property type="entry name" value="Nur1/Mug154"/>
</dbReference>
<dbReference type="AlphaFoldDB" id="A0A409XR91"/>
<dbReference type="STRING" id="93625.A0A409XR91"/>
<feature type="compositionally biased region" description="Polar residues" evidence="5">
    <location>
        <begin position="35"/>
        <end position="44"/>
    </location>
</feature>
<gene>
    <name evidence="6" type="ORF">CVT25_014444</name>
</gene>
<organism evidence="6 7">
    <name type="scientific">Psilocybe cyanescens</name>
    <dbReference type="NCBI Taxonomy" id="93625"/>
    <lineage>
        <taxon>Eukaryota</taxon>
        <taxon>Fungi</taxon>
        <taxon>Dikarya</taxon>
        <taxon>Basidiomycota</taxon>
        <taxon>Agaricomycotina</taxon>
        <taxon>Agaricomycetes</taxon>
        <taxon>Agaricomycetidae</taxon>
        <taxon>Agaricales</taxon>
        <taxon>Agaricineae</taxon>
        <taxon>Strophariaceae</taxon>
        <taxon>Psilocybe</taxon>
    </lineage>
</organism>
<keyword evidence="3" id="KW-1133">Transmembrane helix</keyword>
<keyword evidence="4" id="KW-0472">Membrane</keyword>
<proteinExistence type="predicted"/>
<dbReference type="OrthoDB" id="3363151at2759"/>
<protein>
    <recommendedName>
        <fullName evidence="8">Nuclear rim protein 1</fullName>
    </recommendedName>
</protein>
<dbReference type="Pfam" id="PF10332">
    <property type="entry name" value="DUF2418"/>
    <property type="match status" value="1"/>
</dbReference>
<evidence type="ECO:0000256" key="5">
    <source>
        <dbReference type="SAM" id="MobiDB-lite"/>
    </source>
</evidence>
<evidence type="ECO:0000256" key="3">
    <source>
        <dbReference type="ARBA" id="ARBA00022989"/>
    </source>
</evidence>
<evidence type="ECO:0000256" key="4">
    <source>
        <dbReference type="ARBA" id="ARBA00023136"/>
    </source>
</evidence>
<comment type="subcellular location">
    <subcellularLocation>
        <location evidence="1">Endomembrane system</location>
        <topology evidence="1">Multi-pass membrane protein</topology>
    </subcellularLocation>
</comment>
<dbReference type="PANTHER" id="PTHR28293:SF1">
    <property type="entry name" value="NUCLEAR RIM PROTEIN 1"/>
    <property type="match status" value="1"/>
</dbReference>
<evidence type="ECO:0008006" key="8">
    <source>
        <dbReference type="Google" id="ProtNLM"/>
    </source>
</evidence>
<evidence type="ECO:0000256" key="1">
    <source>
        <dbReference type="ARBA" id="ARBA00004127"/>
    </source>
</evidence>